<name>A0ABV2TE96_9BACT</name>
<feature type="compositionally biased region" description="Low complexity" evidence="1">
    <location>
        <begin position="24"/>
        <end position="42"/>
    </location>
</feature>
<evidence type="ECO:0000256" key="2">
    <source>
        <dbReference type="SAM" id="SignalP"/>
    </source>
</evidence>
<dbReference type="EMBL" id="JBEXAC010000003">
    <property type="protein sequence ID" value="MET7001358.1"/>
    <property type="molecule type" value="Genomic_DNA"/>
</dbReference>
<gene>
    <name evidence="3" type="ORF">ABR189_28510</name>
</gene>
<keyword evidence="4" id="KW-1185">Reference proteome</keyword>
<sequence>MKKIVFSCAVVTICYLTACNNNTPSTSSTTDSTQQVTDTTSQEAPKGLVYETGTPDNKLSLKVSTDGESATAPNLSIIGMKDGKPALQDSIRESDPVAQVFNGKVGKAGTLFFIATKSGGSGSYGNLFGYQPGVKGWKKLPALPELEKTTGAQYMGHDTFYISHNFLVREFPLYKADDTNATPTGGKMVIQYDLSPGLQWKVAKR</sequence>
<organism evidence="3 4">
    <name type="scientific">Chitinophaga defluvii</name>
    <dbReference type="NCBI Taxonomy" id="3163343"/>
    <lineage>
        <taxon>Bacteria</taxon>
        <taxon>Pseudomonadati</taxon>
        <taxon>Bacteroidota</taxon>
        <taxon>Chitinophagia</taxon>
        <taxon>Chitinophagales</taxon>
        <taxon>Chitinophagaceae</taxon>
        <taxon>Chitinophaga</taxon>
    </lineage>
</organism>
<dbReference type="Proteomes" id="UP001549749">
    <property type="component" value="Unassembled WGS sequence"/>
</dbReference>
<keyword evidence="2" id="KW-0732">Signal</keyword>
<proteinExistence type="predicted"/>
<feature type="chain" id="PRO_5047537068" evidence="2">
    <location>
        <begin position="19"/>
        <end position="205"/>
    </location>
</feature>
<feature type="signal peptide" evidence="2">
    <location>
        <begin position="1"/>
        <end position="18"/>
    </location>
</feature>
<evidence type="ECO:0000256" key="1">
    <source>
        <dbReference type="SAM" id="MobiDB-lite"/>
    </source>
</evidence>
<reference evidence="3 4" key="1">
    <citation type="submission" date="2024-06" db="EMBL/GenBank/DDBJ databases">
        <title>Chitinophaga defluvii sp. nov., isolated from municipal sewage.</title>
        <authorList>
            <person name="Zhang L."/>
        </authorList>
    </citation>
    <scope>NUCLEOTIDE SEQUENCE [LARGE SCALE GENOMIC DNA]</scope>
    <source>
        <strain evidence="3 4">H8</strain>
    </source>
</reference>
<protein>
    <submittedName>
        <fullName evidence="3">Uncharacterized protein</fullName>
    </submittedName>
</protein>
<evidence type="ECO:0000313" key="4">
    <source>
        <dbReference type="Proteomes" id="UP001549749"/>
    </source>
</evidence>
<feature type="region of interest" description="Disordered" evidence="1">
    <location>
        <begin position="24"/>
        <end position="51"/>
    </location>
</feature>
<comment type="caution">
    <text evidence="3">The sequence shown here is derived from an EMBL/GenBank/DDBJ whole genome shotgun (WGS) entry which is preliminary data.</text>
</comment>
<accession>A0ABV2TE96</accession>
<evidence type="ECO:0000313" key="3">
    <source>
        <dbReference type="EMBL" id="MET7001358.1"/>
    </source>
</evidence>
<dbReference type="RefSeq" id="WP_354663927.1">
    <property type="nucleotide sequence ID" value="NZ_JBEXAC010000003.1"/>
</dbReference>